<dbReference type="InterPro" id="IPR006913">
    <property type="entry name" value="CENP-V/GFA"/>
</dbReference>
<keyword evidence="3" id="KW-0862">Zinc</keyword>
<dbReference type="Pfam" id="PF04828">
    <property type="entry name" value="GFA"/>
    <property type="match status" value="1"/>
</dbReference>
<keyword evidence="2" id="KW-0479">Metal-binding</keyword>
<accession>A0ABR4CY21</accession>
<organism evidence="6 7">
    <name type="scientific">Oculimacula yallundae</name>
    <dbReference type="NCBI Taxonomy" id="86028"/>
    <lineage>
        <taxon>Eukaryota</taxon>
        <taxon>Fungi</taxon>
        <taxon>Dikarya</taxon>
        <taxon>Ascomycota</taxon>
        <taxon>Pezizomycotina</taxon>
        <taxon>Leotiomycetes</taxon>
        <taxon>Helotiales</taxon>
        <taxon>Ploettnerulaceae</taxon>
        <taxon>Oculimacula</taxon>
    </lineage>
</organism>
<dbReference type="SUPFAM" id="SSF51316">
    <property type="entry name" value="Mss4-like"/>
    <property type="match status" value="1"/>
</dbReference>
<dbReference type="Proteomes" id="UP001595075">
    <property type="component" value="Unassembled WGS sequence"/>
</dbReference>
<evidence type="ECO:0000259" key="5">
    <source>
        <dbReference type="PROSITE" id="PS51891"/>
    </source>
</evidence>
<proteinExistence type="inferred from homology"/>
<sequence length="143" mass="15162">MISTTTESPDTISGSCNCGRIVVSLPRTSLPSSVTLCHCSNCRASSGSLFAVNILTSTADIKIEGTPKVHVDIAASGNAVNRHFCGDCGSAIMSVVTIRPEKSILKGGLFVQSGVSLPAPGREQFWRRAEKWEYAHPGLMPID</sequence>
<dbReference type="InterPro" id="IPR011057">
    <property type="entry name" value="Mss4-like_sf"/>
</dbReference>
<dbReference type="PANTHER" id="PTHR33337">
    <property type="entry name" value="GFA DOMAIN-CONTAINING PROTEIN"/>
    <property type="match status" value="1"/>
</dbReference>
<feature type="domain" description="CENP-V/GFA" evidence="5">
    <location>
        <begin position="12"/>
        <end position="133"/>
    </location>
</feature>
<evidence type="ECO:0000256" key="3">
    <source>
        <dbReference type="ARBA" id="ARBA00022833"/>
    </source>
</evidence>
<keyword evidence="4" id="KW-0456">Lyase</keyword>
<protein>
    <recommendedName>
        <fullName evidence="5">CENP-V/GFA domain-containing protein</fullName>
    </recommendedName>
</protein>
<dbReference type="EMBL" id="JAZHXI010000002">
    <property type="protein sequence ID" value="KAL2074772.1"/>
    <property type="molecule type" value="Genomic_DNA"/>
</dbReference>
<keyword evidence="7" id="KW-1185">Reference proteome</keyword>
<evidence type="ECO:0000256" key="4">
    <source>
        <dbReference type="ARBA" id="ARBA00023239"/>
    </source>
</evidence>
<reference evidence="6 7" key="1">
    <citation type="journal article" date="2024" name="Commun. Biol.">
        <title>Comparative genomic analysis of thermophilic fungi reveals convergent evolutionary adaptations and gene losses.</title>
        <authorList>
            <person name="Steindorff A.S."/>
            <person name="Aguilar-Pontes M.V."/>
            <person name="Robinson A.J."/>
            <person name="Andreopoulos B."/>
            <person name="LaButti K."/>
            <person name="Kuo A."/>
            <person name="Mondo S."/>
            <person name="Riley R."/>
            <person name="Otillar R."/>
            <person name="Haridas S."/>
            <person name="Lipzen A."/>
            <person name="Grimwood J."/>
            <person name="Schmutz J."/>
            <person name="Clum A."/>
            <person name="Reid I.D."/>
            <person name="Moisan M.C."/>
            <person name="Butler G."/>
            <person name="Nguyen T.T.M."/>
            <person name="Dewar K."/>
            <person name="Conant G."/>
            <person name="Drula E."/>
            <person name="Henrissat B."/>
            <person name="Hansel C."/>
            <person name="Singer S."/>
            <person name="Hutchinson M.I."/>
            <person name="de Vries R.P."/>
            <person name="Natvig D.O."/>
            <person name="Powell A.J."/>
            <person name="Tsang A."/>
            <person name="Grigoriev I.V."/>
        </authorList>
    </citation>
    <scope>NUCLEOTIDE SEQUENCE [LARGE SCALE GENOMIC DNA]</scope>
    <source>
        <strain evidence="6 7">CBS 494.80</strain>
    </source>
</reference>
<gene>
    <name evidence="6" type="ORF">VTL71DRAFT_8551</name>
</gene>
<evidence type="ECO:0000313" key="7">
    <source>
        <dbReference type="Proteomes" id="UP001595075"/>
    </source>
</evidence>
<evidence type="ECO:0000256" key="1">
    <source>
        <dbReference type="ARBA" id="ARBA00005495"/>
    </source>
</evidence>
<dbReference type="Gene3D" id="3.90.1590.10">
    <property type="entry name" value="glutathione-dependent formaldehyde- activating enzyme (gfa)"/>
    <property type="match status" value="1"/>
</dbReference>
<dbReference type="PANTHER" id="PTHR33337:SF40">
    <property type="entry name" value="CENP-V_GFA DOMAIN-CONTAINING PROTEIN-RELATED"/>
    <property type="match status" value="1"/>
</dbReference>
<comment type="similarity">
    <text evidence="1">Belongs to the Gfa family.</text>
</comment>
<dbReference type="PROSITE" id="PS51891">
    <property type="entry name" value="CENP_V_GFA"/>
    <property type="match status" value="1"/>
</dbReference>
<name>A0ABR4CY21_9HELO</name>
<evidence type="ECO:0000256" key="2">
    <source>
        <dbReference type="ARBA" id="ARBA00022723"/>
    </source>
</evidence>
<evidence type="ECO:0000313" key="6">
    <source>
        <dbReference type="EMBL" id="KAL2074772.1"/>
    </source>
</evidence>
<comment type="caution">
    <text evidence="6">The sequence shown here is derived from an EMBL/GenBank/DDBJ whole genome shotgun (WGS) entry which is preliminary data.</text>
</comment>